<feature type="compositionally biased region" description="Polar residues" evidence="1">
    <location>
        <begin position="798"/>
        <end position="807"/>
    </location>
</feature>
<feature type="region of interest" description="Disordered" evidence="1">
    <location>
        <begin position="448"/>
        <end position="498"/>
    </location>
</feature>
<feature type="compositionally biased region" description="Polar residues" evidence="1">
    <location>
        <begin position="594"/>
        <end position="614"/>
    </location>
</feature>
<feature type="compositionally biased region" description="Polar residues" evidence="1">
    <location>
        <begin position="133"/>
        <end position="149"/>
    </location>
</feature>
<name>A0A9P4UF80_9PLEO</name>
<feature type="compositionally biased region" description="Polar residues" evidence="1">
    <location>
        <begin position="391"/>
        <end position="402"/>
    </location>
</feature>
<feature type="compositionally biased region" description="Basic and acidic residues" evidence="1">
    <location>
        <begin position="638"/>
        <end position="654"/>
    </location>
</feature>
<protein>
    <submittedName>
        <fullName evidence="2">Uncharacterized protein</fullName>
    </submittedName>
</protein>
<feature type="compositionally biased region" description="Polar residues" evidence="1">
    <location>
        <begin position="1"/>
        <end position="11"/>
    </location>
</feature>
<feature type="compositionally biased region" description="Basic and acidic residues" evidence="1">
    <location>
        <begin position="619"/>
        <end position="629"/>
    </location>
</feature>
<reference evidence="2" key="1">
    <citation type="journal article" date="2020" name="Stud. Mycol.">
        <title>101 Dothideomycetes genomes: a test case for predicting lifestyles and emergence of pathogens.</title>
        <authorList>
            <person name="Haridas S."/>
            <person name="Albert R."/>
            <person name="Binder M."/>
            <person name="Bloem J."/>
            <person name="Labutti K."/>
            <person name="Salamov A."/>
            <person name="Andreopoulos B."/>
            <person name="Baker S."/>
            <person name="Barry K."/>
            <person name="Bills G."/>
            <person name="Bluhm B."/>
            <person name="Cannon C."/>
            <person name="Castanera R."/>
            <person name="Culley D."/>
            <person name="Daum C."/>
            <person name="Ezra D."/>
            <person name="Gonzalez J."/>
            <person name="Henrissat B."/>
            <person name="Kuo A."/>
            <person name="Liang C."/>
            <person name="Lipzen A."/>
            <person name="Lutzoni F."/>
            <person name="Magnuson J."/>
            <person name="Mondo S."/>
            <person name="Nolan M."/>
            <person name="Ohm R."/>
            <person name="Pangilinan J."/>
            <person name="Park H.-J."/>
            <person name="Ramirez L."/>
            <person name="Alfaro M."/>
            <person name="Sun H."/>
            <person name="Tritt A."/>
            <person name="Yoshinaga Y."/>
            <person name="Zwiers L.-H."/>
            <person name="Turgeon B."/>
            <person name="Goodwin S."/>
            <person name="Spatafora J."/>
            <person name="Crous P."/>
            <person name="Grigoriev I."/>
        </authorList>
    </citation>
    <scope>NUCLEOTIDE SEQUENCE</scope>
    <source>
        <strain evidence="2">CBS 690.94</strain>
    </source>
</reference>
<evidence type="ECO:0000313" key="2">
    <source>
        <dbReference type="EMBL" id="KAF2449719.1"/>
    </source>
</evidence>
<dbReference type="Proteomes" id="UP000799764">
    <property type="component" value="Unassembled WGS sequence"/>
</dbReference>
<proteinExistence type="predicted"/>
<comment type="caution">
    <text evidence="2">The sequence shown here is derived from an EMBL/GenBank/DDBJ whole genome shotgun (WGS) entry which is preliminary data.</text>
</comment>
<organism evidence="2 3">
    <name type="scientific">Karstenula rhodostoma CBS 690.94</name>
    <dbReference type="NCBI Taxonomy" id="1392251"/>
    <lineage>
        <taxon>Eukaryota</taxon>
        <taxon>Fungi</taxon>
        <taxon>Dikarya</taxon>
        <taxon>Ascomycota</taxon>
        <taxon>Pezizomycotina</taxon>
        <taxon>Dothideomycetes</taxon>
        <taxon>Pleosporomycetidae</taxon>
        <taxon>Pleosporales</taxon>
        <taxon>Massarineae</taxon>
        <taxon>Didymosphaeriaceae</taxon>
        <taxon>Karstenula</taxon>
    </lineage>
</organism>
<feature type="compositionally biased region" description="Basic and acidic residues" evidence="1">
    <location>
        <begin position="202"/>
        <end position="219"/>
    </location>
</feature>
<feature type="region of interest" description="Disordered" evidence="1">
    <location>
        <begin position="594"/>
        <end position="766"/>
    </location>
</feature>
<evidence type="ECO:0000313" key="3">
    <source>
        <dbReference type="Proteomes" id="UP000799764"/>
    </source>
</evidence>
<feature type="compositionally biased region" description="Polar residues" evidence="1">
    <location>
        <begin position="259"/>
        <end position="275"/>
    </location>
</feature>
<feature type="compositionally biased region" description="Polar residues" evidence="1">
    <location>
        <begin position="656"/>
        <end position="666"/>
    </location>
</feature>
<feature type="compositionally biased region" description="Polar residues" evidence="1">
    <location>
        <begin position="750"/>
        <end position="760"/>
    </location>
</feature>
<feature type="compositionally biased region" description="Basic and acidic residues" evidence="1">
    <location>
        <begin position="407"/>
        <end position="417"/>
    </location>
</feature>
<evidence type="ECO:0000256" key="1">
    <source>
        <dbReference type="SAM" id="MobiDB-lite"/>
    </source>
</evidence>
<dbReference type="OrthoDB" id="5369729at2759"/>
<dbReference type="EMBL" id="MU001494">
    <property type="protein sequence ID" value="KAF2449719.1"/>
    <property type="molecule type" value="Genomic_DNA"/>
</dbReference>
<gene>
    <name evidence="2" type="ORF">P171DRAFT_427891</name>
</gene>
<feature type="compositionally biased region" description="Polar residues" evidence="1">
    <location>
        <begin position="306"/>
        <end position="321"/>
    </location>
</feature>
<keyword evidence="3" id="KW-1185">Reference proteome</keyword>
<feature type="compositionally biased region" description="Polar residues" evidence="1">
    <location>
        <begin position="372"/>
        <end position="382"/>
    </location>
</feature>
<sequence>MYLRQRSSTGAMDTGPPASRLTRRPTADAQTTAPRHSQPHSPPDRPSLLRLPSSSTSVATATRSRRLSNPGPAARTPTTSASATPATTPTYFSPQQASAGKEVRSPGTGRPPASFSSFGKTYGDTSRGPPISASGTWSKQPTPTRSLSISADRMAGSSEASSFDPVARPRSLKRRTGDRYGDTDTSGAEGDGEDLFLNIAEDSAKDPTRNAISRSDRVRSRIARSNRQSLPSSIPSSSPAGASSTRPNGARIPAAIDTSAGTQYRRSSLLPSATRTTREVSPLTPANPVFAPRTRVPELSPRTRRSTTSLAQPQDQESQPQPARADATFSFSPREFLPQVDTAKTRQQDSNLSPNEFLAQLEAGRRRPSYPETLQTPPSNRNGPFKPSNLHFHSSSRENTTIPHIDTPPEARSRYEGTEVSGSSAAATSMWDELDELKTRMKKLEMGGKMPATSGAAIAQASAERPRTANTAATTVSSSPKQERKPASAESTVPLSPSKKIHPLLQDALVKVKSYAAPAVYRALEATAQEALALAEMAGSGGPQGTFHSTSSILGGHALPDRQVRRKVDHICRNLTDLCIELSNNKFNFSSPALQRTSTATVSRRPSMQINGDSPTIRKSIEPESDLHPRSSPSRAMSRIEARRTSVLGRRDASQEPPTTSQSQVPSRLDVRLDRTNTSLYRRRERTPEFDDDDDDDPTLTLRAPSRAVTDFRETRGAHKSRYSREYTSQEPMPDLQPSPSLPIPISSSRRTTLTGNENNLLYRDRDSAQSALGATRRYGLTSQNSSATEKHPVARTQFASNRSSVGGSFPLGRSASLSRRRVNAE</sequence>
<dbReference type="AlphaFoldDB" id="A0A9P4UF80"/>
<accession>A0A9P4UF80</accession>
<feature type="compositionally biased region" description="Low complexity" evidence="1">
    <location>
        <begin position="46"/>
        <end position="90"/>
    </location>
</feature>
<feature type="region of interest" description="Disordered" evidence="1">
    <location>
        <begin position="778"/>
        <end position="826"/>
    </location>
</feature>
<feature type="region of interest" description="Disordered" evidence="1">
    <location>
        <begin position="1"/>
        <end position="428"/>
    </location>
</feature>
<feature type="compositionally biased region" description="Low complexity" evidence="1">
    <location>
        <begin position="229"/>
        <end position="244"/>
    </location>
</feature>
<feature type="compositionally biased region" description="Low complexity" evidence="1">
    <location>
        <begin position="452"/>
        <end position="479"/>
    </location>
</feature>